<dbReference type="EMBL" id="MAGO01000012">
    <property type="protein sequence ID" value="OCC14451.1"/>
    <property type="molecule type" value="Genomic_DNA"/>
</dbReference>
<dbReference type="PROSITE" id="PS50893">
    <property type="entry name" value="ABC_TRANSPORTER_2"/>
    <property type="match status" value="1"/>
</dbReference>
<evidence type="ECO:0000313" key="8">
    <source>
        <dbReference type="Proteomes" id="UP000093080"/>
    </source>
</evidence>
<dbReference type="GO" id="GO:0016887">
    <property type="term" value="F:ATP hydrolysis activity"/>
    <property type="evidence" value="ECO:0007669"/>
    <property type="project" value="InterPro"/>
</dbReference>
<dbReference type="Pfam" id="PF00005">
    <property type="entry name" value="ABC_tran"/>
    <property type="match status" value="1"/>
</dbReference>
<reference evidence="7 8" key="1">
    <citation type="submission" date="2016-06" db="EMBL/GenBank/DDBJ databases">
        <title>Respiratory ammonification of nitrate coupled to the oxidation of elemental sulfur in deep-sea autotrophic thermophilic bacteria.</title>
        <authorList>
            <person name="Slobodkina G.B."/>
            <person name="Mardanov A.V."/>
            <person name="Ravin N.V."/>
            <person name="Frolova A.A."/>
            <person name="Viryasiv M.B."/>
            <person name="Chernyh N.A."/>
            <person name="Bonch-Osmolovskaya E.A."/>
            <person name="Slobodkin A.I."/>
        </authorList>
    </citation>
    <scope>NUCLEOTIDE SEQUENCE [LARGE SCALE GENOMIC DNA]</scope>
    <source>
        <strain evidence="7 8">S69</strain>
    </source>
</reference>
<dbReference type="CDD" id="cd03224">
    <property type="entry name" value="ABC_TM1139_LivF_branched"/>
    <property type="match status" value="1"/>
</dbReference>
<dbReference type="InterPro" id="IPR003439">
    <property type="entry name" value="ABC_transporter-like_ATP-bd"/>
</dbReference>
<dbReference type="Gene3D" id="3.40.50.300">
    <property type="entry name" value="P-loop containing nucleotide triphosphate hydrolases"/>
    <property type="match status" value="1"/>
</dbReference>
<dbReference type="Proteomes" id="UP000093080">
    <property type="component" value="Unassembled WGS sequence"/>
</dbReference>
<feature type="domain" description="ABC transporter" evidence="6">
    <location>
        <begin position="2"/>
        <end position="237"/>
    </location>
</feature>
<keyword evidence="4 7" id="KW-0067">ATP-binding</keyword>
<dbReference type="STRING" id="1156395.DBT_2180"/>
<dbReference type="PANTHER" id="PTHR43820">
    <property type="entry name" value="HIGH-AFFINITY BRANCHED-CHAIN AMINO ACID TRANSPORT ATP-BINDING PROTEIN LIVF"/>
    <property type="match status" value="1"/>
</dbReference>
<protein>
    <submittedName>
        <fullName evidence="7">Branched-chain amino acid transport ATP-binding protein LivF</fullName>
    </submittedName>
</protein>
<dbReference type="GO" id="GO:0015658">
    <property type="term" value="F:branched-chain amino acid transmembrane transporter activity"/>
    <property type="evidence" value="ECO:0007669"/>
    <property type="project" value="InterPro"/>
</dbReference>
<keyword evidence="3" id="KW-0547">Nucleotide-binding</keyword>
<comment type="caution">
    <text evidence="7">The sequence shown here is derived from an EMBL/GenBank/DDBJ whole genome shotgun (WGS) entry which is preliminary data.</text>
</comment>
<evidence type="ECO:0000256" key="4">
    <source>
        <dbReference type="ARBA" id="ARBA00022840"/>
    </source>
</evidence>
<dbReference type="PIRSF" id="PIRSF039137">
    <property type="entry name" value="ABC_branched_ATPase"/>
    <property type="match status" value="1"/>
</dbReference>
<dbReference type="GO" id="GO:0015807">
    <property type="term" value="P:L-amino acid transport"/>
    <property type="evidence" value="ECO:0007669"/>
    <property type="project" value="TreeGrafter"/>
</dbReference>
<name>A0A1B9F3W1_9BACT</name>
<dbReference type="InterPro" id="IPR030660">
    <property type="entry name" value="ABC_branched_ATPase_LivF/BraG"/>
</dbReference>
<dbReference type="InterPro" id="IPR052156">
    <property type="entry name" value="BCAA_Transport_ATP-bd_LivF"/>
</dbReference>
<evidence type="ECO:0000256" key="3">
    <source>
        <dbReference type="ARBA" id="ARBA00022741"/>
    </source>
</evidence>
<dbReference type="SUPFAM" id="SSF52540">
    <property type="entry name" value="P-loop containing nucleoside triphosphate hydrolases"/>
    <property type="match status" value="1"/>
</dbReference>
<evidence type="ECO:0000259" key="6">
    <source>
        <dbReference type="PROSITE" id="PS50893"/>
    </source>
</evidence>
<sequence>MLSIQNLHAQYGPIPILKNCSLHIERGEIVTLIGANGAGKSTLLSTISGLLRPSSGSIQLEGSEIGGLSPSKIVSLGICQVPEGREIFSPLTVKENLELGAFLRRGKDQKKKVQEDMDYVLQLFPRLKERFTQPAGTLSGGEQQMLAIGRAIMARPKLLLLDEPSLGLAPKLVNVILETIKELNKEGLTILLVEQNARKALEIAHRGYVIETGRIVLQGTSSELKEDPEVKRAYLGKDYKEISERA</sequence>
<dbReference type="OrthoDB" id="9780436at2"/>
<evidence type="ECO:0000256" key="5">
    <source>
        <dbReference type="ARBA" id="ARBA00022970"/>
    </source>
</evidence>
<keyword evidence="8" id="KW-1185">Reference proteome</keyword>
<keyword evidence="2" id="KW-0813">Transport</keyword>
<dbReference type="PATRIC" id="fig|1156395.6.peg.2205"/>
<dbReference type="InterPro" id="IPR017871">
    <property type="entry name" value="ABC_transporter-like_CS"/>
</dbReference>
<dbReference type="AlphaFoldDB" id="A0A1B9F3W1"/>
<dbReference type="SMART" id="SM00382">
    <property type="entry name" value="AAA"/>
    <property type="match status" value="1"/>
</dbReference>
<gene>
    <name evidence="7" type="ORF">DBT_2180</name>
</gene>
<accession>A0A1B9F3W1</accession>
<evidence type="ECO:0000256" key="2">
    <source>
        <dbReference type="ARBA" id="ARBA00022448"/>
    </source>
</evidence>
<dbReference type="GO" id="GO:0005524">
    <property type="term" value="F:ATP binding"/>
    <property type="evidence" value="ECO:0007669"/>
    <property type="project" value="UniProtKB-KW"/>
</dbReference>
<organism evidence="7 8">
    <name type="scientific">Dissulfuribacter thermophilus</name>
    <dbReference type="NCBI Taxonomy" id="1156395"/>
    <lineage>
        <taxon>Bacteria</taxon>
        <taxon>Pseudomonadati</taxon>
        <taxon>Thermodesulfobacteriota</taxon>
        <taxon>Dissulfuribacteria</taxon>
        <taxon>Dissulfuribacterales</taxon>
        <taxon>Dissulfuribacteraceae</taxon>
        <taxon>Dissulfuribacter</taxon>
    </lineage>
</organism>
<proteinExistence type="inferred from homology"/>
<dbReference type="InterPro" id="IPR027417">
    <property type="entry name" value="P-loop_NTPase"/>
</dbReference>
<dbReference type="InterPro" id="IPR003593">
    <property type="entry name" value="AAA+_ATPase"/>
</dbReference>
<comment type="similarity">
    <text evidence="1">Belongs to the ABC transporter superfamily.</text>
</comment>
<dbReference type="RefSeq" id="WP_067620144.1">
    <property type="nucleotide sequence ID" value="NZ_MAGO01000012.1"/>
</dbReference>
<dbReference type="PROSITE" id="PS00211">
    <property type="entry name" value="ABC_TRANSPORTER_1"/>
    <property type="match status" value="1"/>
</dbReference>
<evidence type="ECO:0000313" key="7">
    <source>
        <dbReference type="EMBL" id="OCC14451.1"/>
    </source>
</evidence>
<dbReference type="PANTHER" id="PTHR43820:SF4">
    <property type="entry name" value="HIGH-AFFINITY BRANCHED-CHAIN AMINO ACID TRANSPORT ATP-BINDING PROTEIN LIVF"/>
    <property type="match status" value="1"/>
</dbReference>
<keyword evidence="5" id="KW-0029">Amino-acid transport</keyword>
<evidence type="ECO:0000256" key="1">
    <source>
        <dbReference type="ARBA" id="ARBA00005417"/>
    </source>
</evidence>